<dbReference type="InterPro" id="IPR013244">
    <property type="entry name" value="Sec39_domain"/>
</dbReference>
<name>A0A8S1GN42_9PELO</name>
<evidence type="ECO:0000313" key="6">
    <source>
        <dbReference type="EMBL" id="CAD6184907.1"/>
    </source>
</evidence>
<dbReference type="GO" id="GO:0015031">
    <property type="term" value="P:protein transport"/>
    <property type="evidence" value="ECO:0007669"/>
    <property type="project" value="UniProtKB-KW"/>
</dbReference>
<dbReference type="Pfam" id="PF08314">
    <property type="entry name" value="Sec39"/>
    <property type="match status" value="1"/>
</dbReference>
<sequence>MLKPRKVSLDMSKNEAENSAIFIKERYELMKWTTNVEIKSPNLLIPLQIANYVESLPFCKVAVSPKCDRVALMSHARLLDIYTVVGEILEESAPEYCLLQFSSTGNLLISSRSTPHLDIFDQMGGYCYDIPMESSRGYFDATSAVSCMQTLPHHAISSNDKFTEILYTLQYTGDFTVYKIGRLSKFEKLWSVPLEIGLTSTFKVLPQYNLLLVAAHHSVYSKVNPPGGLCSFRLLDSEPHVEPIRVIASEGGWLSRLPFSAITKTFFTGLSLSLDSTQLVGITTTGSVYVFEVPSTRLKMVYNYISGPRPVQISYADFDEMVIIFDTGTLIRCSPDELEEKLHTVKKSKKFDPEDTECELYSGHTIMIAPAQREVFLLSSQGDNSVLREAAHKRVTLAGRLWIFTLWTSFKNLVGIAVGDAAQPLQMATHVAHFHFSLVHSPTRSLQELFERTLGEHDYARARDLANAYDSIDLDLVLKSEWCELCRIGAVTLDHIDSILKNCNDSEWVAQQCASTEVEKMDVQKELIDLGLSLDTKEVSVIWRIQLLHNARIMAVCEDVESFLTTRQKSCLDAAVVFAQKAQLESLYRILSTNLPVLAPFQERIISAIPSCIQPSRYENLLPIVQNGAISAWEVEEASSEFTSNLQSLAEEGVDTASLVRLADLGDVKSDDGSLDYIKWVRERVRKIDFECGLTRHILTLLSISISRGFEELKEDVAVWERFADYVNMCTAINESIESFETRDVKTMIDRFLRLTEEERIRNAEKIISIIEWKVEKLDDDPKALRSHIQSLLVQSTERSSSVLTAFREVRPEVVDQDMITECLLNLSATGADLLQSLQRLPSDAYANVRSALGCLLSRDVKMTFKAIFESMNDADGARRVLIKMTRSGHCETLSDWASLRDDVVDMAEGIFKDLITKEEALMLLAQEILENERVGQNPELMSLVLTLRGQNRKSTPSLLEDPERKLDITKSGEVLLAKSAELMSEATHRDDPLLGRSRFFAVTAREIAPKAAAEQLRWLDAVEQAQELGCTMMPIGIKFAVHDQLLTDIVRIGSNYKQGKKCAKLAQLLGVETPVATALSHCALAALKANDATYLSRYIGEVISKARNLPVVHKLCMQIMNSPHVPTDMNDIYACAVLNSTDLNLMETMEAINRSREAKLQEKEVIILALIS</sequence>
<evidence type="ECO:0000256" key="1">
    <source>
        <dbReference type="ARBA" id="ARBA00004240"/>
    </source>
</evidence>
<dbReference type="GO" id="GO:0006890">
    <property type="term" value="P:retrograde vesicle-mediated transport, Golgi to endoplasmic reticulum"/>
    <property type="evidence" value="ECO:0007669"/>
    <property type="project" value="InterPro"/>
</dbReference>
<accession>A0A8S1GN42</accession>
<gene>
    <name evidence="6" type="ORF">CAUJ_LOCUS826</name>
</gene>
<evidence type="ECO:0000313" key="7">
    <source>
        <dbReference type="Proteomes" id="UP000835052"/>
    </source>
</evidence>
<protein>
    <recommendedName>
        <fullName evidence="5">Sec39 domain-containing protein</fullName>
    </recommendedName>
</protein>
<dbReference type="AlphaFoldDB" id="A0A8S1GN42"/>
<evidence type="ECO:0000256" key="3">
    <source>
        <dbReference type="ARBA" id="ARBA00022824"/>
    </source>
</evidence>
<dbReference type="GO" id="GO:0000149">
    <property type="term" value="F:SNARE binding"/>
    <property type="evidence" value="ECO:0007669"/>
    <property type="project" value="TreeGrafter"/>
</dbReference>
<evidence type="ECO:0000256" key="4">
    <source>
        <dbReference type="ARBA" id="ARBA00022927"/>
    </source>
</evidence>
<keyword evidence="4" id="KW-0653">Protein transport</keyword>
<keyword evidence="3" id="KW-0256">Endoplasmic reticulum</keyword>
<comment type="caution">
    <text evidence="6">The sequence shown here is derived from an EMBL/GenBank/DDBJ whole genome shotgun (WGS) entry which is preliminary data.</text>
</comment>
<keyword evidence="2" id="KW-0813">Transport</keyword>
<evidence type="ECO:0000256" key="2">
    <source>
        <dbReference type="ARBA" id="ARBA00022448"/>
    </source>
</evidence>
<dbReference type="SUPFAM" id="SSF50978">
    <property type="entry name" value="WD40 repeat-like"/>
    <property type="match status" value="1"/>
</dbReference>
<dbReference type="InterPro" id="IPR036322">
    <property type="entry name" value="WD40_repeat_dom_sf"/>
</dbReference>
<dbReference type="OrthoDB" id="19988at2759"/>
<dbReference type="EMBL" id="CAJGYM010000001">
    <property type="protein sequence ID" value="CAD6184907.1"/>
    <property type="molecule type" value="Genomic_DNA"/>
</dbReference>
<comment type="subcellular location">
    <subcellularLocation>
        <location evidence="1">Endoplasmic reticulum</location>
    </subcellularLocation>
</comment>
<dbReference type="GO" id="GO:0070939">
    <property type="term" value="C:Dsl1/NZR complex"/>
    <property type="evidence" value="ECO:0007669"/>
    <property type="project" value="TreeGrafter"/>
</dbReference>
<dbReference type="Proteomes" id="UP000835052">
    <property type="component" value="Unassembled WGS sequence"/>
</dbReference>
<keyword evidence="7" id="KW-1185">Reference proteome</keyword>
<evidence type="ECO:0000259" key="5">
    <source>
        <dbReference type="Pfam" id="PF08314"/>
    </source>
</evidence>
<dbReference type="PANTHER" id="PTHR15922">
    <property type="entry name" value="NEUROBLASTOMA-AMPLIFIED SEQUENCE"/>
    <property type="match status" value="1"/>
</dbReference>
<feature type="domain" description="Sec39" evidence="5">
    <location>
        <begin position="575"/>
        <end position="756"/>
    </location>
</feature>
<proteinExistence type="predicted"/>
<reference evidence="6" key="1">
    <citation type="submission" date="2020-10" db="EMBL/GenBank/DDBJ databases">
        <authorList>
            <person name="Kikuchi T."/>
        </authorList>
    </citation>
    <scope>NUCLEOTIDE SEQUENCE</scope>
    <source>
        <strain evidence="6">NKZ352</strain>
    </source>
</reference>
<dbReference type="PANTHER" id="PTHR15922:SF2">
    <property type="entry name" value="NBAS SUBUNIT OF NRZ TETHERING COMPLEX"/>
    <property type="match status" value="1"/>
</dbReference>
<organism evidence="6 7">
    <name type="scientific">Caenorhabditis auriculariae</name>
    <dbReference type="NCBI Taxonomy" id="2777116"/>
    <lineage>
        <taxon>Eukaryota</taxon>
        <taxon>Metazoa</taxon>
        <taxon>Ecdysozoa</taxon>
        <taxon>Nematoda</taxon>
        <taxon>Chromadorea</taxon>
        <taxon>Rhabditida</taxon>
        <taxon>Rhabditina</taxon>
        <taxon>Rhabditomorpha</taxon>
        <taxon>Rhabditoidea</taxon>
        <taxon>Rhabditidae</taxon>
        <taxon>Peloderinae</taxon>
        <taxon>Caenorhabditis</taxon>
    </lineage>
</organism>